<sequence>MFIVPGTTPDSLGASYWVRLFRHKATRHTHIPHQKSRLTIDFVKSCQTKTLKHKLTECARSDPLMGQIRRSSFALEDHYVLARTLNGFTTRHFAIERYTVQQCFEVILLPSHDIDLNDFTNNGYTFLYLVITIYTVANGYFLQILLENGGGINGYTRQGLSSRQEGGFNSCKSEGSEDGSGKQNVTSF</sequence>
<organism evidence="2 3">
    <name type="scientific">Rhynchosporium agropyri</name>
    <dbReference type="NCBI Taxonomy" id="914238"/>
    <lineage>
        <taxon>Eukaryota</taxon>
        <taxon>Fungi</taxon>
        <taxon>Dikarya</taxon>
        <taxon>Ascomycota</taxon>
        <taxon>Pezizomycotina</taxon>
        <taxon>Leotiomycetes</taxon>
        <taxon>Helotiales</taxon>
        <taxon>Ploettnerulaceae</taxon>
        <taxon>Rhynchosporium</taxon>
    </lineage>
</organism>
<dbReference type="EMBL" id="FJUX01000058">
    <property type="protein sequence ID" value="CZT02802.1"/>
    <property type="molecule type" value="Genomic_DNA"/>
</dbReference>
<protein>
    <submittedName>
        <fullName evidence="2">Uncharacterized protein</fullName>
    </submittedName>
</protein>
<evidence type="ECO:0000256" key="1">
    <source>
        <dbReference type="SAM" id="MobiDB-lite"/>
    </source>
</evidence>
<evidence type="ECO:0000313" key="3">
    <source>
        <dbReference type="Proteomes" id="UP000178912"/>
    </source>
</evidence>
<dbReference type="OrthoDB" id="3461446at2759"/>
<accession>A0A1E1KX50</accession>
<keyword evidence="3" id="KW-1185">Reference proteome</keyword>
<feature type="region of interest" description="Disordered" evidence="1">
    <location>
        <begin position="166"/>
        <end position="188"/>
    </location>
</feature>
<reference evidence="3" key="1">
    <citation type="submission" date="2016-03" db="EMBL/GenBank/DDBJ databases">
        <authorList>
            <person name="Guldener U."/>
        </authorList>
    </citation>
    <scope>NUCLEOTIDE SEQUENCE [LARGE SCALE GENOMIC DNA]</scope>
    <source>
        <strain evidence="3">04CH-RAC-A.6.1</strain>
    </source>
</reference>
<dbReference type="Proteomes" id="UP000178912">
    <property type="component" value="Unassembled WGS sequence"/>
</dbReference>
<evidence type="ECO:0000313" key="2">
    <source>
        <dbReference type="EMBL" id="CZT02802.1"/>
    </source>
</evidence>
<proteinExistence type="predicted"/>
<name>A0A1E1KX50_9HELO</name>
<gene>
    <name evidence="2" type="ORF">RAG0_09815</name>
</gene>
<dbReference type="AlphaFoldDB" id="A0A1E1KX50"/>